<dbReference type="OrthoDB" id="6376118at2"/>
<feature type="compositionally biased region" description="Polar residues" evidence="1">
    <location>
        <begin position="69"/>
        <end position="86"/>
    </location>
</feature>
<evidence type="ECO:0000313" key="4">
    <source>
        <dbReference type="Proteomes" id="UP000037600"/>
    </source>
</evidence>
<accession>A0A0J8JQC2</accession>
<feature type="region of interest" description="Disordered" evidence="1">
    <location>
        <begin position="68"/>
        <end position="92"/>
    </location>
</feature>
<dbReference type="Proteomes" id="UP000037600">
    <property type="component" value="Unassembled WGS sequence"/>
</dbReference>
<reference evidence="3 4" key="1">
    <citation type="submission" date="2015-04" db="EMBL/GenBank/DDBJ databases">
        <title>Draft Genome Sequence of the Novel Agar-Digesting Marine Bacterium Q1.</title>
        <authorList>
            <person name="Li Y."/>
            <person name="Li D."/>
            <person name="Chen G."/>
            <person name="Du Z."/>
        </authorList>
    </citation>
    <scope>NUCLEOTIDE SEQUENCE [LARGE SCALE GENOMIC DNA]</scope>
    <source>
        <strain evidence="3 4">Q1</strain>
    </source>
</reference>
<organism evidence="3 4">
    <name type="scientific">Catenovulum maritimum</name>
    <dbReference type="NCBI Taxonomy" id="1513271"/>
    <lineage>
        <taxon>Bacteria</taxon>
        <taxon>Pseudomonadati</taxon>
        <taxon>Pseudomonadota</taxon>
        <taxon>Gammaproteobacteria</taxon>
        <taxon>Alteromonadales</taxon>
        <taxon>Alteromonadaceae</taxon>
        <taxon>Catenovulum</taxon>
    </lineage>
</organism>
<dbReference type="EMBL" id="LAZL01000002">
    <property type="protein sequence ID" value="KMT66936.1"/>
    <property type="molecule type" value="Genomic_DNA"/>
</dbReference>
<dbReference type="RefSeq" id="WP_048688922.1">
    <property type="nucleotide sequence ID" value="NZ_KQ130482.1"/>
</dbReference>
<comment type="caution">
    <text evidence="3">The sequence shown here is derived from an EMBL/GenBank/DDBJ whole genome shotgun (WGS) entry which is preliminary data.</text>
</comment>
<keyword evidence="2" id="KW-0812">Transmembrane</keyword>
<evidence type="ECO:0000256" key="2">
    <source>
        <dbReference type="SAM" id="Phobius"/>
    </source>
</evidence>
<dbReference type="Gene3D" id="2.60.120.260">
    <property type="entry name" value="Galactose-binding domain-like"/>
    <property type="match status" value="1"/>
</dbReference>
<evidence type="ECO:0000256" key="1">
    <source>
        <dbReference type="SAM" id="MobiDB-lite"/>
    </source>
</evidence>
<feature type="transmembrane region" description="Helical" evidence="2">
    <location>
        <begin position="99"/>
        <end position="118"/>
    </location>
</feature>
<sequence length="633" mass="71544">MNKYQDELLARFIAGEDNRAELRHEWSKDPEFKQRSARQVLTHRLMQLKLKDDNANAFADGIMERIKLEQNNPEQTTSDNVSQINPSDRDNNKQQKKHYWFEAISVAASLLLCTLVFFTDTETAQAFATVQYTKTSGDSELSDIETFQLSPGPFQMLSGKAHIQFTNGNKITASSPTHLNIHDVQRIEIIQGQLTIDLAAKSSEFYISTANGNYVVAQVTDDQNSTLAATDTTDFTPIYRQPNLPFSLTINAQGLVETSASLDGTHKRASNETQRFKSKTIVPSGHALPQEAKPREETNKLTPVNIVSGLNMGFETGDLTHWLIDVTSLGYAEVKPEAAKSGNYGLHISTMDSGPVFIKIKHSYLPAGFVKKHKQYKLSYDIKRLTDNAESAIGYTRFNNSFNAKYQTTAHGPWFRMPKDNTWQHHEKVIHGQDWPDTHTFVEIAFWTPNEEWYLDNVELIEILPTENFIKEQTRGFEDGVLGTGLTIQREIGQENFAILQVTEEAAIEGNYGLYANSTTGEMHIKFTSDAFKTNKLNNKTDYLFAYDLRVIEGKAALRQVPSTGGIYYTPEWAGYGYQRGIYWVDDDGLIRVRIEIPAEKIPENGKFEMKILMKEGAVVHFDNFELSAIPSE</sequence>
<keyword evidence="4" id="KW-1185">Reference proteome</keyword>
<keyword evidence="2" id="KW-1133">Transmembrane helix</keyword>
<evidence type="ECO:0000313" key="3">
    <source>
        <dbReference type="EMBL" id="KMT66936.1"/>
    </source>
</evidence>
<dbReference type="AlphaFoldDB" id="A0A0J8JQC2"/>
<gene>
    <name evidence="3" type="ORF">XM47_02215</name>
</gene>
<keyword evidence="2" id="KW-0472">Membrane</keyword>
<evidence type="ECO:0008006" key="5">
    <source>
        <dbReference type="Google" id="ProtNLM"/>
    </source>
</evidence>
<name>A0A0J8JQC2_9ALTE</name>
<protein>
    <recommendedName>
        <fullName evidence="5">FecR protein domain-containing protein</fullName>
    </recommendedName>
</protein>
<proteinExistence type="predicted"/>